<organism evidence="2">
    <name type="scientific">bioreactor metagenome</name>
    <dbReference type="NCBI Taxonomy" id="1076179"/>
    <lineage>
        <taxon>unclassified sequences</taxon>
        <taxon>metagenomes</taxon>
        <taxon>ecological metagenomes</taxon>
    </lineage>
</organism>
<feature type="transmembrane region" description="Helical" evidence="1">
    <location>
        <begin position="6"/>
        <end position="25"/>
    </location>
</feature>
<evidence type="ECO:0000313" key="2">
    <source>
        <dbReference type="EMBL" id="MPN33793.1"/>
    </source>
</evidence>
<evidence type="ECO:0000256" key="1">
    <source>
        <dbReference type="SAM" id="Phobius"/>
    </source>
</evidence>
<feature type="transmembrane region" description="Helical" evidence="1">
    <location>
        <begin position="58"/>
        <end position="78"/>
    </location>
</feature>
<keyword evidence="1" id="KW-0472">Membrane</keyword>
<keyword evidence="1" id="KW-1133">Transmembrane helix</keyword>
<dbReference type="EMBL" id="VSSQ01086470">
    <property type="protein sequence ID" value="MPN33793.1"/>
    <property type="molecule type" value="Genomic_DNA"/>
</dbReference>
<reference evidence="2" key="1">
    <citation type="submission" date="2019-08" db="EMBL/GenBank/DDBJ databases">
        <authorList>
            <person name="Kucharzyk K."/>
            <person name="Murdoch R.W."/>
            <person name="Higgins S."/>
            <person name="Loffler F."/>
        </authorList>
    </citation>
    <scope>NUCLEOTIDE SEQUENCE</scope>
</reference>
<gene>
    <name evidence="2" type="ORF">SDC9_181285</name>
</gene>
<protein>
    <submittedName>
        <fullName evidence="2">Uncharacterized protein</fullName>
    </submittedName>
</protein>
<dbReference type="AlphaFoldDB" id="A0A645HDD7"/>
<comment type="caution">
    <text evidence="2">The sequence shown here is derived from an EMBL/GenBank/DDBJ whole genome shotgun (WGS) entry which is preliminary data.</text>
</comment>
<feature type="transmembrane region" description="Helical" evidence="1">
    <location>
        <begin position="32"/>
        <end position="52"/>
    </location>
</feature>
<name>A0A645HDD7_9ZZZZ</name>
<sequence>MGDWISVWWITLFLLVYNIFAYFIFDSDSFGTAGFFINSLNISVGFSFGAYFQELYGIEPVYFVALISPLVPSFGFWFGMKRKGDQGTVL</sequence>
<keyword evidence="1" id="KW-0812">Transmembrane</keyword>
<accession>A0A645HDD7</accession>
<proteinExistence type="predicted"/>